<dbReference type="OrthoDB" id="2311287at2759"/>
<reference evidence="3" key="2">
    <citation type="submission" date="2019-10" db="EMBL/GenBank/DDBJ databases">
        <title>Conservation and host-specific expression of non-tandemly repeated heterogenous ribosome RNA gene in arbuscular mycorrhizal fungi.</title>
        <authorList>
            <person name="Maeda T."/>
            <person name="Kobayashi Y."/>
            <person name="Nakagawa T."/>
            <person name="Ezawa T."/>
            <person name="Yamaguchi K."/>
            <person name="Bino T."/>
            <person name="Nishimoto Y."/>
            <person name="Shigenobu S."/>
            <person name="Kawaguchi M."/>
        </authorList>
    </citation>
    <scope>NUCLEOTIDE SEQUENCE</scope>
    <source>
        <strain evidence="3">HR1</strain>
    </source>
</reference>
<accession>A0A2Z6QIQ1</accession>
<keyword evidence="4" id="KW-1185">Reference proteome</keyword>
<protein>
    <submittedName>
        <fullName evidence="2">Uncharacterized protein</fullName>
    </submittedName>
</protein>
<comment type="caution">
    <text evidence="2">The sequence shown here is derived from an EMBL/GenBank/DDBJ whole genome shotgun (WGS) entry which is preliminary data.</text>
</comment>
<evidence type="ECO:0000313" key="3">
    <source>
        <dbReference type="EMBL" id="GES91858.1"/>
    </source>
</evidence>
<gene>
    <name evidence="3" type="ORF">RCL2_001866000</name>
    <name evidence="2" type="ORF">RclHR1_11260005</name>
</gene>
<dbReference type="Proteomes" id="UP000615446">
    <property type="component" value="Unassembled WGS sequence"/>
</dbReference>
<feature type="region of interest" description="Disordered" evidence="1">
    <location>
        <begin position="1"/>
        <end position="24"/>
    </location>
</feature>
<evidence type="ECO:0000313" key="4">
    <source>
        <dbReference type="Proteomes" id="UP000247702"/>
    </source>
</evidence>
<name>A0A2Z6QIQ1_9GLOM</name>
<proteinExistence type="predicted"/>
<organism evidence="2 4">
    <name type="scientific">Rhizophagus clarus</name>
    <dbReference type="NCBI Taxonomy" id="94130"/>
    <lineage>
        <taxon>Eukaryota</taxon>
        <taxon>Fungi</taxon>
        <taxon>Fungi incertae sedis</taxon>
        <taxon>Mucoromycota</taxon>
        <taxon>Glomeromycotina</taxon>
        <taxon>Glomeromycetes</taxon>
        <taxon>Glomerales</taxon>
        <taxon>Glomeraceae</taxon>
        <taxon>Rhizophagus</taxon>
    </lineage>
</organism>
<dbReference type="EMBL" id="BEXD01000143">
    <property type="protein sequence ID" value="GBB84684.1"/>
    <property type="molecule type" value="Genomic_DNA"/>
</dbReference>
<dbReference type="AlphaFoldDB" id="A0A2Z6QIQ1"/>
<sequence length="189" mass="22239">MNSNYSNNQLYDSGNNLSSQMNPATNSRMDIPYVDVQNANIHLSNQYYNNLGGSMMEQVSVNTNIVQDNIINQLVHPNEFTYRLPNDLNIYHIKCREISVQLLNDNESNINFNQNVYIFYYRQQQSNNRIYQIVCEIISPSFIINFLNKSIYGIEIEQNIGCEELTFKFDQKENLKSYLTQYLNRFLLN</sequence>
<evidence type="ECO:0000313" key="2">
    <source>
        <dbReference type="EMBL" id="GBB84684.1"/>
    </source>
</evidence>
<reference evidence="2 4" key="1">
    <citation type="submission" date="2017-11" db="EMBL/GenBank/DDBJ databases">
        <title>The genome of Rhizophagus clarus HR1 reveals common genetic basis of auxotrophy among arbuscular mycorrhizal fungi.</title>
        <authorList>
            <person name="Kobayashi Y."/>
        </authorList>
    </citation>
    <scope>NUCLEOTIDE SEQUENCE [LARGE SCALE GENOMIC DNA]</scope>
    <source>
        <strain evidence="2 4">HR1</strain>
    </source>
</reference>
<evidence type="ECO:0000256" key="1">
    <source>
        <dbReference type="SAM" id="MobiDB-lite"/>
    </source>
</evidence>
<dbReference type="Proteomes" id="UP000247702">
    <property type="component" value="Unassembled WGS sequence"/>
</dbReference>
<dbReference type="EMBL" id="BLAL01000208">
    <property type="protein sequence ID" value="GES91858.1"/>
    <property type="molecule type" value="Genomic_DNA"/>
</dbReference>